<name>A0A4U1F1E6_MONMO</name>
<evidence type="ECO:0000256" key="1">
    <source>
        <dbReference type="ARBA" id="ARBA00038379"/>
    </source>
</evidence>
<feature type="domain" description="Golgi associated RAB2 interactor protein-like Rab2B-binding" evidence="3">
    <location>
        <begin position="173"/>
        <end position="240"/>
    </location>
</feature>
<sequence>KTWNKSKKTVKVTRSYPTFPSLNAWEEFRRLFPVDREPNPGVGLGVEEGLLCQMVHSPELNLFPESVVFESNFVQVLLGRSEWHSLIPLNLFPQCDGESVPGTGVELCPGGAALQVKKSRNWIGIYKASNTMALGVTSSVPCLPLPNILFMANVKWHHGQSQTWNQPTTAPKIILKRILPLKFVELQVCDRFQRVLRLRTVTEKIYYLRLHPDHPQTVFHFWTRLVQILQKGLSITTKDPRILVTHCLVPKNSCSPSGDSQLVQKKLQASQPSESLAQLMAKGESEALSQIFADLHQHNQFSGWSSRSSRKTEKKKDSPGNGGHGAPLSRRIFCSADIGVRLPLVPHSNFPGAVRVAVILLYLKKKRPSEDAIPCTHDLSWRESFTYGEWERENPTGLQPLSLLSTLAASTGPSWHHS</sequence>
<dbReference type="PANTHER" id="PTHR22574:SF13">
    <property type="entry name" value="GOLGI-ASSOCIATED RAB2 INTERACTOR PROTEIN 1B"/>
    <property type="match status" value="1"/>
</dbReference>
<proteinExistence type="inferred from homology"/>
<evidence type="ECO:0000313" key="4">
    <source>
        <dbReference type="EMBL" id="TKC43085.1"/>
    </source>
</evidence>
<feature type="region of interest" description="Disordered" evidence="2">
    <location>
        <begin position="302"/>
        <end position="328"/>
    </location>
</feature>
<dbReference type="PANTHER" id="PTHR22574">
    <property type="match status" value="1"/>
</dbReference>
<dbReference type="Pfam" id="PF12480">
    <property type="entry name" value="GARIL_Rab2_bd"/>
    <property type="match status" value="1"/>
</dbReference>
<evidence type="ECO:0000313" key="5">
    <source>
        <dbReference type="Proteomes" id="UP000308365"/>
    </source>
</evidence>
<organism evidence="4 5">
    <name type="scientific">Monodon monoceros</name>
    <name type="common">Narwhal</name>
    <name type="synonym">Ceratodon monodon</name>
    <dbReference type="NCBI Taxonomy" id="40151"/>
    <lineage>
        <taxon>Eukaryota</taxon>
        <taxon>Metazoa</taxon>
        <taxon>Chordata</taxon>
        <taxon>Craniata</taxon>
        <taxon>Vertebrata</taxon>
        <taxon>Euteleostomi</taxon>
        <taxon>Mammalia</taxon>
        <taxon>Eutheria</taxon>
        <taxon>Laurasiatheria</taxon>
        <taxon>Artiodactyla</taxon>
        <taxon>Whippomorpha</taxon>
        <taxon>Cetacea</taxon>
        <taxon>Odontoceti</taxon>
        <taxon>Monodontidae</taxon>
        <taxon>Monodon</taxon>
    </lineage>
</organism>
<comment type="caution">
    <text evidence="4">The sequence shown here is derived from an EMBL/GenBank/DDBJ whole genome shotgun (WGS) entry which is preliminary data.</text>
</comment>
<dbReference type="Proteomes" id="UP000308365">
    <property type="component" value="Unassembled WGS sequence"/>
</dbReference>
<accession>A0A4U1F1E6</accession>
<dbReference type="AlphaFoldDB" id="A0A4U1F1E6"/>
<gene>
    <name evidence="4" type="ORF">EI555_007228</name>
</gene>
<evidence type="ECO:0000256" key="2">
    <source>
        <dbReference type="SAM" id="MobiDB-lite"/>
    </source>
</evidence>
<comment type="similarity">
    <text evidence="1">Belongs to the GARIN family.</text>
</comment>
<dbReference type="EMBL" id="RWIC01000497">
    <property type="protein sequence ID" value="TKC43085.1"/>
    <property type="molecule type" value="Genomic_DNA"/>
</dbReference>
<evidence type="ECO:0000259" key="3">
    <source>
        <dbReference type="Pfam" id="PF12480"/>
    </source>
</evidence>
<feature type="non-terminal residue" evidence="4">
    <location>
        <position position="1"/>
    </location>
</feature>
<dbReference type="InterPro" id="IPR022168">
    <property type="entry name" value="GARIL-like_Rab2B-bd"/>
</dbReference>
<dbReference type="GO" id="GO:0005634">
    <property type="term" value="C:nucleus"/>
    <property type="evidence" value="ECO:0007669"/>
    <property type="project" value="TreeGrafter"/>
</dbReference>
<reference evidence="5" key="1">
    <citation type="journal article" date="2019" name="IScience">
        <title>Narwhal Genome Reveals Long-Term Low Genetic Diversity despite Current Large Abundance Size.</title>
        <authorList>
            <person name="Westbury M.V."/>
            <person name="Petersen B."/>
            <person name="Garde E."/>
            <person name="Heide-Jorgensen M.P."/>
            <person name="Lorenzen E.D."/>
        </authorList>
    </citation>
    <scope>NUCLEOTIDE SEQUENCE [LARGE SCALE GENOMIC DNA]</scope>
</reference>
<protein>
    <recommendedName>
        <fullName evidence="3">Golgi associated RAB2 interactor protein-like Rab2B-binding domain-containing protein</fullName>
    </recommendedName>
</protein>